<evidence type="ECO:0000313" key="2">
    <source>
        <dbReference type="EMBL" id="MEH7829150.1"/>
    </source>
</evidence>
<organism evidence="2 3">
    <name type="scientific">Gemmobacter denitrificans</name>
    <dbReference type="NCBI Taxonomy" id="3123040"/>
    <lineage>
        <taxon>Bacteria</taxon>
        <taxon>Pseudomonadati</taxon>
        <taxon>Pseudomonadota</taxon>
        <taxon>Alphaproteobacteria</taxon>
        <taxon>Rhodobacterales</taxon>
        <taxon>Paracoccaceae</taxon>
        <taxon>Gemmobacter</taxon>
    </lineage>
</organism>
<dbReference type="PROSITE" id="PS50404">
    <property type="entry name" value="GST_NTER"/>
    <property type="match status" value="1"/>
</dbReference>
<evidence type="ECO:0000259" key="1">
    <source>
        <dbReference type="PROSITE" id="PS50404"/>
    </source>
</evidence>
<dbReference type="SUPFAM" id="SSF52833">
    <property type="entry name" value="Thioredoxin-like"/>
    <property type="match status" value="1"/>
</dbReference>
<dbReference type="Gene3D" id="3.40.30.10">
    <property type="entry name" value="Glutaredoxin"/>
    <property type="match status" value="1"/>
</dbReference>
<feature type="domain" description="GST N-terminal" evidence="1">
    <location>
        <begin position="2"/>
        <end position="84"/>
    </location>
</feature>
<protein>
    <submittedName>
        <fullName evidence="2">Glutathione S-transferase family protein</fullName>
    </submittedName>
</protein>
<reference evidence="2" key="1">
    <citation type="submission" date="2024-02" db="EMBL/GenBank/DDBJ databases">
        <title>Genome sequences of strain Gemmobacter sp. JM10B15.</title>
        <authorList>
            <person name="Zhang M."/>
        </authorList>
    </citation>
    <scope>NUCLEOTIDE SEQUENCE</scope>
    <source>
        <strain evidence="2">JM10B15</strain>
    </source>
</reference>
<dbReference type="PANTHER" id="PTHR44051">
    <property type="entry name" value="GLUTATHIONE S-TRANSFERASE-RELATED"/>
    <property type="match status" value="1"/>
</dbReference>
<dbReference type="Proteomes" id="UP001431963">
    <property type="component" value="Unassembled WGS sequence"/>
</dbReference>
<name>A0ABU8BY11_9RHOB</name>
<dbReference type="Gene3D" id="1.20.1050.10">
    <property type="match status" value="1"/>
</dbReference>
<accession>A0ABU8BY11</accession>
<dbReference type="Pfam" id="PF13410">
    <property type="entry name" value="GST_C_2"/>
    <property type="match status" value="1"/>
</dbReference>
<dbReference type="RefSeq" id="WP_335423912.1">
    <property type="nucleotide sequence ID" value="NZ_JBALHR010000008.1"/>
</dbReference>
<dbReference type="InterPro" id="IPR036282">
    <property type="entry name" value="Glutathione-S-Trfase_C_sf"/>
</dbReference>
<sequence length="205" mass="22160">MVELVLYGHPDSGHACKVALALRLSGLAHRCIWVDIWADPASRPAEFLAASPFAEVPCLMIDGVAHVQSGAILLDLASRFGLLGGETPEGLRRGRELLMWEANRIGMCLPQLKEARRVQGKGFPPGAVEWLTLRYQADCARFAILLAEGPFFHGAQPGIGDCAIWGYTQWLDAAGVAPTPVMAGWLARMRALPQMATPAAMFPQS</sequence>
<dbReference type="EMBL" id="JBALHR010000008">
    <property type="protein sequence ID" value="MEH7829150.1"/>
    <property type="molecule type" value="Genomic_DNA"/>
</dbReference>
<keyword evidence="3" id="KW-1185">Reference proteome</keyword>
<dbReference type="InterPro" id="IPR036249">
    <property type="entry name" value="Thioredoxin-like_sf"/>
</dbReference>
<evidence type="ECO:0000313" key="3">
    <source>
        <dbReference type="Proteomes" id="UP001431963"/>
    </source>
</evidence>
<dbReference type="SUPFAM" id="SSF47616">
    <property type="entry name" value="GST C-terminal domain-like"/>
    <property type="match status" value="1"/>
</dbReference>
<comment type="caution">
    <text evidence="2">The sequence shown here is derived from an EMBL/GenBank/DDBJ whole genome shotgun (WGS) entry which is preliminary data.</text>
</comment>
<proteinExistence type="predicted"/>
<gene>
    <name evidence="2" type="ORF">V6590_13415</name>
</gene>
<dbReference type="InterPro" id="IPR004045">
    <property type="entry name" value="Glutathione_S-Trfase_N"/>
</dbReference>
<dbReference type="Pfam" id="PF13409">
    <property type="entry name" value="GST_N_2"/>
    <property type="match status" value="1"/>
</dbReference>
<dbReference type="PANTHER" id="PTHR44051:SF8">
    <property type="entry name" value="GLUTATHIONE S-TRANSFERASE GSTA"/>
    <property type="match status" value="1"/>
</dbReference>